<dbReference type="PROSITE" id="PS00913">
    <property type="entry name" value="ADH_IRON_1"/>
    <property type="match status" value="1"/>
</dbReference>
<comment type="catalytic activity">
    <reaction evidence="6">
        <text>4-hydroxybutanoate + 2-oxoglutarate = (R)-2-hydroxyglutarate + succinate semialdehyde</text>
        <dbReference type="Rhea" id="RHEA:24734"/>
        <dbReference type="ChEBI" id="CHEBI:15801"/>
        <dbReference type="ChEBI" id="CHEBI:16724"/>
        <dbReference type="ChEBI" id="CHEBI:16810"/>
        <dbReference type="ChEBI" id="CHEBI:57706"/>
        <dbReference type="EC" id="1.1.99.24"/>
    </reaction>
</comment>
<evidence type="ECO:0000256" key="5">
    <source>
        <dbReference type="ARBA" id="ARBA00023002"/>
    </source>
</evidence>
<feature type="domain" description="Fe-containing alcohol dehydrogenase-like C-terminal" evidence="9">
    <location>
        <begin position="240"/>
        <end position="424"/>
    </location>
</feature>
<dbReference type="CDD" id="cd08190">
    <property type="entry name" value="HOT"/>
    <property type="match status" value="1"/>
</dbReference>
<evidence type="ECO:0000313" key="10">
    <source>
        <dbReference type="EMBL" id="TKC98914.1"/>
    </source>
</evidence>
<dbReference type="Pfam" id="PF00465">
    <property type="entry name" value="Fe-ADH"/>
    <property type="match status" value="1"/>
</dbReference>
<proteinExistence type="inferred from homology"/>
<evidence type="ECO:0000256" key="1">
    <source>
        <dbReference type="ARBA" id="ARBA00000813"/>
    </source>
</evidence>
<comment type="catalytic activity">
    <reaction evidence="1">
        <text>(S)-3-hydroxybutanoate + 2-oxoglutarate = (R)-2-hydroxyglutarate + acetoacetate</text>
        <dbReference type="Rhea" id="RHEA:23048"/>
        <dbReference type="ChEBI" id="CHEBI:11047"/>
        <dbReference type="ChEBI" id="CHEBI:13705"/>
        <dbReference type="ChEBI" id="CHEBI:15801"/>
        <dbReference type="ChEBI" id="CHEBI:16810"/>
        <dbReference type="EC" id="1.1.99.24"/>
    </reaction>
</comment>
<dbReference type="Gene3D" id="1.20.1090.10">
    <property type="entry name" value="Dehydroquinate synthase-like - alpha domain"/>
    <property type="match status" value="1"/>
</dbReference>
<evidence type="ECO:0000256" key="6">
    <source>
        <dbReference type="ARBA" id="ARBA00049496"/>
    </source>
</evidence>
<evidence type="ECO:0000256" key="7">
    <source>
        <dbReference type="SAM" id="MobiDB-lite"/>
    </source>
</evidence>
<feature type="region of interest" description="Disordered" evidence="7">
    <location>
        <begin position="224"/>
        <end position="245"/>
    </location>
</feature>
<dbReference type="FunFam" id="3.40.50.1970:FF:000003">
    <property type="entry name" value="Alcohol dehydrogenase, iron-containing"/>
    <property type="match status" value="1"/>
</dbReference>
<dbReference type="OrthoDB" id="9778433at2"/>
<gene>
    <name evidence="10" type="ORF">E8A74_39660</name>
</gene>
<protein>
    <recommendedName>
        <fullName evidence="3">hydroxyacid-oxoacid transhydrogenase</fullName>
        <ecNumber evidence="3">1.1.99.24</ecNumber>
    </recommendedName>
</protein>
<dbReference type="AlphaFoldDB" id="A0A4U1IXI7"/>
<dbReference type="GO" id="GO:0046872">
    <property type="term" value="F:metal ion binding"/>
    <property type="evidence" value="ECO:0007669"/>
    <property type="project" value="InterPro"/>
</dbReference>
<dbReference type="InterPro" id="IPR042157">
    <property type="entry name" value="HOT"/>
</dbReference>
<evidence type="ECO:0000256" key="4">
    <source>
        <dbReference type="ARBA" id="ARBA00022946"/>
    </source>
</evidence>
<evidence type="ECO:0000313" key="11">
    <source>
        <dbReference type="Proteomes" id="UP000309215"/>
    </source>
</evidence>
<dbReference type="RefSeq" id="WP_136934322.1">
    <property type="nucleotide sequence ID" value="NZ_SSMQ01000062.1"/>
</dbReference>
<dbReference type="Gene3D" id="3.40.50.1970">
    <property type="match status" value="1"/>
</dbReference>
<comment type="caution">
    <text evidence="10">The sequence shown here is derived from an EMBL/GenBank/DDBJ whole genome shotgun (WGS) entry which is preliminary data.</text>
</comment>
<comment type="similarity">
    <text evidence="2">Belongs to the iron-containing alcohol dehydrogenase family. Hydroxyacid-oxoacid transhydrogenase subfamily.</text>
</comment>
<dbReference type="InterPro" id="IPR001670">
    <property type="entry name" value="ADH_Fe/GldA"/>
</dbReference>
<accession>A0A4U1IXI7</accession>
<name>A0A4U1IXI7_9BACT</name>
<dbReference type="InterPro" id="IPR018211">
    <property type="entry name" value="ADH_Fe_CS"/>
</dbReference>
<dbReference type="SUPFAM" id="SSF56796">
    <property type="entry name" value="Dehydroquinate synthase-like"/>
    <property type="match status" value="1"/>
</dbReference>
<dbReference type="EC" id="1.1.99.24" evidence="3"/>
<evidence type="ECO:0000256" key="2">
    <source>
        <dbReference type="ARBA" id="ARBA00010005"/>
    </source>
</evidence>
<dbReference type="Pfam" id="PF25137">
    <property type="entry name" value="ADH_Fe_C"/>
    <property type="match status" value="1"/>
</dbReference>
<keyword evidence="11" id="KW-1185">Reference proteome</keyword>
<dbReference type="InterPro" id="IPR039697">
    <property type="entry name" value="Alcohol_dehydrogenase_Fe"/>
</dbReference>
<reference evidence="10 11" key="1">
    <citation type="submission" date="2019-04" db="EMBL/GenBank/DDBJ databases">
        <authorList>
            <person name="Li Y."/>
            <person name="Wang J."/>
        </authorList>
    </citation>
    <scope>NUCLEOTIDE SEQUENCE [LARGE SCALE GENOMIC DNA]</scope>
    <source>
        <strain evidence="10 11">DSM 14668</strain>
    </source>
</reference>
<dbReference type="EMBL" id="SSMQ01000062">
    <property type="protein sequence ID" value="TKC98914.1"/>
    <property type="molecule type" value="Genomic_DNA"/>
</dbReference>
<evidence type="ECO:0000256" key="3">
    <source>
        <dbReference type="ARBA" id="ARBA00013182"/>
    </source>
</evidence>
<evidence type="ECO:0000259" key="8">
    <source>
        <dbReference type="Pfam" id="PF00465"/>
    </source>
</evidence>
<evidence type="ECO:0000259" key="9">
    <source>
        <dbReference type="Pfam" id="PF25137"/>
    </source>
</evidence>
<dbReference type="GO" id="GO:0047988">
    <property type="term" value="F:hydroxyacid-oxoacid transhydrogenase activity"/>
    <property type="evidence" value="ECO:0007669"/>
    <property type="project" value="UniProtKB-EC"/>
</dbReference>
<sequence length="435" mass="45263">MGYCLGYALIEGGDAAFSMDASAVTFGPGALAEVGEEAAALGLRRVALFTDARLAQLAPVDAARRSLGRAGVDVVVYDEVHVEPTDRSFAEATRFAAEGRFDGYVSVGGGSVIDTCKAALLYATYPADFYAYVNRPIGEGREVPGPLPPHIACPTTTGTGAECTGIAVFDDTGRKAKTGIASRRLRPTRAIVDPLATRTMPKSVVAASGFDVVTHALESYTARPYSTRPRAPEASKRPMSQGANPWSDMGCKSALELAGRYLLRAVSDPEDEEAREGMAWAATLAGIAFGNAGVHLPHAMSYAVSGLCRSFMMPGYPEGEPLVPHGVSVVVNAPAVFRALAKTSPARHLDAAARLGADVRGAGLENAGEVLATHLGGMMRAAGVPNGLSGVGYGETDVDALAAGTIVQARLVSNAPCAVDEDVLRGLFRGAFAYW</sequence>
<organism evidence="10 11">
    <name type="scientific">Polyangium fumosum</name>
    <dbReference type="NCBI Taxonomy" id="889272"/>
    <lineage>
        <taxon>Bacteria</taxon>
        <taxon>Pseudomonadati</taxon>
        <taxon>Myxococcota</taxon>
        <taxon>Polyangia</taxon>
        <taxon>Polyangiales</taxon>
        <taxon>Polyangiaceae</taxon>
        <taxon>Polyangium</taxon>
    </lineage>
</organism>
<dbReference type="Proteomes" id="UP000309215">
    <property type="component" value="Unassembled WGS sequence"/>
</dbReference>
<dbReference type="PANTHER" id="PTHR11496:SF83">
    <property type="entry name" value="HYDROXYACID-OXOACID TRANSHYDROGENASE, MITOCHONDRIAL"/>
    <property type="match status" value="1"/>
</dbReference>
<keyword evidence="4" id="KW-0809">Transit peptide</keyword>
<keyword evidence="5" id="KW-0560">Oxidoreductase</keyword>
<dbReference type="InterPro" id="IPR056798">
    <property type="entry name" value="ADH_Fe_C"/>
</dbReference>
<feature type="domain" description="Alcohol dehydrogenase iron-type/glycerol dehydrogenase GldA" evidence="8">
    <location>
        <begin position="23"/>
        <end position="194"/>
    </location>
</feature>
<dbReference type="PANTHER" id="PTHR11496">
    <property type="entry name" value="ALCOHOL DEHYDROGENASE"/>
    <property type="match status" value="1"/>
</dbReference>
<dbReference type="GO" id="GO:0004022">
    <property type="term" value="F:alcohol dehydrogenase (NAD+) activity"/>
    <property type="evidence" value="ECO:0007669"/>
    <property type="project" value="InterPro"/>
</dbReference>